<reference evidence="1" key="1">
    <citation type="submission" date="2021-02" db="EMBL/GenBank/DDBJ databases">
        <authorList>
            <consortium name="DOE Joint Genome Institute"/>
            <person name="Ahrendt S."/>
            <person name="Looney B.P."/>
            <person name="Miyauchi S."/>
            <person name="Morin E."/>
            <person name="Drula E."/>
            <person name="Courty P.E."/>
            <person name="Chicoki N."/>
            <person name="Fauchery L."/>
            <person name="Kohler A."/>
            <person name="Kuo A."/>
            <person name="Labutti K."/>
            <person name="Pangilinan J."/>
            <person name="Lipzen A."/>
            <person name="Riley R."/>
            <person name="Andreopoulos W."/>
            <person name="He G."/>
            <person name="Johnson J."/>
            <person name="Barry K.W."/>
            <person name="Grigoriev I.V."/>
            <person name="Nagy L."/>
            <person name="Hibbett D."/>
            <person name="Henrissat B."/>
            <person name="Matheny P.B."/>
            <person name="Labbe J."/>
            <person name="Martin F."/>
        </authorList>
    </citation>
    <scope>NUCLEOTIDE SEQUENCE</scope>
    <source>
        <strain evidence="1">EC-137</strain>
    </source>
</reference>
<dbReference type="EMBL" id="MU274146">
    <property type="protein sequence ID" value="KAI0026853.1"/>
    <property type="molecule type" value="Genomic_DNA"/>
</dbReference>
<reference evidence="1" key="2">
    <citation type="journal article" date="2022" name="New Phytol.">
        <title>Evolutionary transition to the ectomycorrhizal habit in the genomes of a hyperdiverse lineage of mushroom-forming fungi.</title>
        <authorList>
            <person name="Looney B."/>
            <person name="Miyauchi S."/>
            <person name="Morin E."/>
            <person name="Drula E."/>
            <person name="Courty P.E."/>
            <person name="Kohler A."/>
            <person name="Kuo A."/>
            <person name="LaButti K."/>
            <person name="Pangilinan J."/>
            <person name="Lipzen A."/>
            <person name="Riley R."/>
            <person name="Andreopoulos W."/>
            <person name="He G."/>
            <person name="Johnson J."/>
            <person name="Nolan M."/>
            <person name="Tritt A."/>
            <person name="Barry K.W."/>
            <person name="Grigoriev I.V."/>
            <person name="Nagy L.G."/>
            <person name="Hibbett D."/>
            <person name="Henrissat B."/>
            <person name="Matheny P.B."/>
            <person name="Labbe J."/>
            <person name="Martin F.M."/>
        </authorList>
    </citation>
    <scope>NUCLEOTIDE SEQUENCE</scope>
    <source>
        <strain evidence="1">EC-137</strain>
    </source>
</reference>
<keyword evidence="2" id="KW-1185">Reference proteome</keyword>
<proteinExistence type="predicted"/>
<accession>A0ACB8Q5J6</accession>
<evidence type="ECO:0000313" key="1">
    <source>
        <dbReference type="EMBL" id="KAI0026853.1"/>
    </source>
</evidence>
<gene>
    <name evidence="1" type="ORF">K488DRAFT_91767</name>
</gene>
<evidence type="ECO:0000313" key="2">
    <source>
        <dbReference type="Proteomes" id="UP000814128"/>
    </source>
</evidence>
<sequence>MLALIFASVMNIAPFLPPLFDLLRPLNVVSDWHGISASLNPTHPVSAVTFLPGCAVPGPFDEIVDTPPGPFCLNATHDIDADGTVTLSLTSVVLQTPVLPRPGLVSPRQLDTTTFRSGPFSTLDASARAALSATAVNRPSTLELGHAAVPREDASSYDNQTHDATTAALPHTSLPTPTASTNVSAPDRPQYPSFRAFKHRILGLDGMQEMSRAGPVSVSRRSRLSDTAANGAHASDSVPGTHEDVSPVSIISPGTDGGEQVRLALAPPLSLPVLFIVAAIVVSAALNVTLLRNMQTRFELSQVASARESVETRLALDGMKELSCRGFQVAVGAQKCLATQIDEIVQAQNELRDTSSSILQGIGAFAKSQESAAEKTANLVKGLEDMKAFMNLTREGLQNDVQSHACLLSGVEATVKGLVSELAKMKSLVEAQDKSTSAALKSLESLPKEIDGKLEKSREVSACHTRQAIRETVAPLMASVADISAKVALEDTVASLSGRIEQQYMTVAKSQARHEMQATGIDMKMDRHYTEMGLALAGISQAQKQDMDNFAAIAKTLQNVERLQATSASSLKKKAEDRITTASERVPQFNFRFDDSSYRWAAWNAEPESVAVVEQEKLSAQATIHTVALPPTPTKDDAQSAIGERTRMEAVASDIPAAAAEKFDVSSLDVGRAAGRQYAELRAPTPGLGDMSAAELQTMETRPNTPAAAEPQPEPLSFTSVPLEMPQPSRPLSSEFLLDRGDDDPSESDSVPFSFSFSPSSLMPRVWPVAADGKVDFPVPVDPHAAAAGNAVPSAAVVAPSMFKFSITTPTAAWAPTFFTQTETDVKEARMIRPLPRAKQAAQSSKVHSLPTAESTIPKTGISSPPVSSFLSDSASVPSAADACEPVACTESSDTPPQDPNVGRKEFGANHDRNVKKRQRQKQRKLEEQRAKAAVAADAQGVAASTELAPPASDYTAPASGSLSTSLSSDTSPSAPEPGPLTARAAV</sequence>
<protein>
    <submittedName>
        <fullName evidence="1">Uncharacterized protein</fullName>
    </submittedName>
</protein>
<organism evidence="1 2">
    <name type="scientific">Vararia minispora EC-137</name>
    <dbReference type="NCBI Taxonomy" id="1314806"/>
    <lineage>
        <taxon>Eukaryota</taxon>
        <taxon>Fungi</taxon>
        <taxon>Dikarya</taxon>
        <taxon>Basidiomycota</taxon>
        <taxon>Agaricomycotina</taxon>
        <taxon>Agaricomycetes</taxon>
        <taxon>Russulales</taxon>
        <taxon>Lachnocladiaceae</taxon>
        <taxon>Vararia</taxon>
    </lineage>
</organism>
<dbReference type="Proteomes" id="UP000814128">
    <property type="component" value="Unassembled WGS sequence"/>
</dbReference>
<comment type="caution">
    <text evidence="1">The sequence shown here is derived from an EMBL/GenBank/DDBJ whole genome shotgun (WGS) entry which is preliminary data.</text>
</comment>
<name>A0ACB8Q5J6_9AGAM</name>